<dbReference type="SUPFAM" id="SSF141457">
    <property type="entry name" value="BH3618-like"/>
    <property type="match status" value="1"/>
</dbReference>
<evidence type="ECO:0000313" key="5">
    <source>
        <dbReference type="Proteomes" id="UP000000628"/>
    </source>
</evidence>
<dbReference type="GO" id="GO:0044780">
    <property type="term" value="P:bacterial-type flagellum assembly"/>
    <property type="evidence" value="ECO:0007669"/>
    <property type="project" value="InterPro"/>
</dbReference>
<evidence type="ECO:0000256" key="1">
    <source>
        <dbReference type="ARBA" id="ARBA00022490"/>
    </source>
</evidence>
<dbReference type="HOGENOM" id="CLU_112356_3_1_11"/>
<dbReference type="RefSeq" id="WP_015772309.1">
    <property type="nucleotide sequence ID" value="NC_013174.1"/>
</dbReference>
<dbReference type="eggNOG" id="COG1699">
    <property type="taxonomic scope" value="Bacteria"/>
</dbReference>
<dbReference type="Pfam" id="PF02623">
    <property type="entry name" value="FliW"/>
    <property type="match status" value="1"/>
</dbReference>
<accession>C7R0L7</accession>
<dbReference type="OrthoDB" id="3268119at2"/>
<dbReference type="PANTHER" id="PTHR39190">
    <property type="entry name" value="FLAGELLAR ASSEMBLY FACTOR FLIW"/>
    <property type="match status" value="1"/>
</dbReference>
<evidence type="ECO:0000313" key="4">
    <source>
        <dbReference type="EMBL" id="ACV09681.1"/>
    </source>
</evidence>
<keyword evidence="1" id="KW-0963">Cytoplasm</keyword>
<dbReference type="PANTHER" id="PTHR39190:SF1">
    <property type="entry name" value="FLAGELLAR ASSEMBLY FACTOR FLIW"/>
    <property type="match status" value="1"/>
</dbReference>
<dbReference type="Proteomes" id="UP000000628">
    <property type="component" value="Chromosome"/>
</dbReference>
<evidence type="ECO:0000256" key="2">
    <source>
        <dbReference type="ARBA" id="ARBA00022795"/>
    </source>
</evidence>
<name>C7R0L7_JONDD</name>
<dbReference type="InterPro" id="IPR024046">
    <property type="entry name" value="Flagellar_assmbl_FliW_dom_sf"/>
</dbReference>
<gene>
    <name evidence="4" type="ordered locus">Jden_2043</name>
</gene>
<protein>
    <recommendedName>
        <fullName evidence="6">Flagellar assembly factor FliW</fullName>
    </recommendedName>
</protein>
<dbReference type="EMBL" id="CP001706">
    <property type="protein sequence ID" value="ACV09681.1"/>
    <property type="molecule type" value="Genomic_DNA"/>
</dbReference>
<keyword evidence="5" id="KW-1185">Reference proteome</keyword>
<organism evidence="4 5">
    <name type="scientific">Jonesia denitrificans (strain ATCC 14870 / DSM 20603 / BCRC 15368 / CIP 55.134 / JCM 11481 / NBRC 15587 / NCTC 10816 / Prevot 55134)</name>
    <name type="common">Listeria denitrificans</name>
    <dbReference type="NCBI Taxonomy" id="471856"/>
    <lineage>
        <taxon>Bacteria</taxon>
        <taxon>Bacillati</taxon>
        <taxon>Actinomycetota</taxon>
        <taxon>Actinomycetes</taxon>
        <taxon>Micrococcales</taxon>
        <taxon>Jonesiaceae</taxon>
        <taxon>Jonesia</taxon>
    </lineage>
</organism>
<evidence type="ECO:0000256" key="3">
    <source>
        <dbReference type="ARBA" id="ARBA00022845"/>
    </source>
</evidence>
<sequence length="123" mass="13073">MTIPHTLTFLAPLPGIGVMNEVTVEPLDDAGLLFAARDQSDRRLFLLDPAPYFQDYTPTLTGETLSELGTDTPDIYVIVTPGGEHSGPSANLLAPIAVNPVSHAALQVILADEWPVRAPLTAA</sequence>
<proteinExistence type="predicted"/>
<reference evidence="4 5" key="1">
    <citation type="journal article" date="2009" name="Stand. Genomic Sci.">
        <title>Complete genome sequence of Jonesia denitrificans type strain (Prevot 55134).</title>
        <authorList>
            <person name="Pukall R."/>
            <person name="Gehrich-Schroter G."/>
            <person name="Lapidus A."/>
            <person name="Nolan M."/>
            <person name="Glavina Del Rio T."/>
            <person name="Lucas S."/>
            <person name="Chen F."/>
            <person name="Tice H."/>
            <person name="Pitluck S."/>
            <person name="Cheng J.F."/>
            <person name="Copeland A."/>
            <person name="Saunders E."/>
            <person name="Brettin T."/>
            <person name="Detter J.C."/>
            <person name="Bruce D."/>
            <person name="Goodwin L."/>
            <person name="Pati A."/>
            <person name="Ivanova N."/>
            <person name="Mavromatis K."/>
            <person name="Ovchinnikova G."/>
            <person name="Chen A."/>
            <person name="Palaniappan K."/>
            <person name="Land M."/>
            <person name="Hauser L."/>
            <person name="Chang Y.J."/>
            <person name="Jeffries C.D."/>
            <person name="Chain P."/>
            <person name="Goker M."/>
            <person name="Bristow J."/>
            <person name="Eisen J.A."/>
            <person name="Markowitz V."/>
            <person name="Hugenholtz P."/>
            <person name="Kyrpides N.C."/>
            <person name="Klenk H.P."/>
            <person name="Han C."/>
        </authorList>
    </citation>
    <scope>NUCLEOTIDE SEQUENCE [LARGE SCALE GENOMIC DNA]</scope>
    <source>
        <strain evidence="5">ATCC 14870 / DSM 20603 / BCRC 15368 / CIP 55.134 / JCM 11481 / NBRC 15587 / NCTC 10816 / Prevot 55134</strain>
    </source>
</reference>
<keyword evidence="3" id="KW-0810">Translation regulation</keyword>
<dbReference type="AlphaFoldDB" id="C7R0L7"/>
<dbReference type="Gene3D" id="2.30.290.10">
    <property type="entry name" value="BH3618-like"/>
    <property type="match status" value="1"/>
</dbReference>
<dbReference type="InterPro" id="IPR003775">
    <property type="entry name" value="Flagellar_assembly_factor_FliW"/>
</dbReference>
<evidence type="ECO:0008006" key="6">
    <source>
        <dbReference type="Google" id="ProtNLM"/>
    </source>
</evidence>
<dbReference type="KEGG" id="jde:Jden_2043"/>
<dbReference type="STRING" id="471856.Jden_2043"/>
<dbReference type="GO" id="GO:0006417">
    <property type="term" value="P:regulation of translation"/>
    <property type="evidence" value="ECO:0007669"/>
    <property type="project" value="UniProtKB-KW"/>
</dbReference>
<keyword evidence="2" id="KW-1005">Bacterial flagellum biogenesis</keyword>